<dbReference type="GO" id="GO:0005524">
    <property type="term" value="F:ATP binding"/>
    <property type="evidence" value="ECO:0007669"/>
    <property type="project" value="UniProtKB-KW"/>
</dbReference>
<feature type="region of interest" description="Disordered" evidence="7">
    <location>
        <begin position="95"/>
        <end position="131"/>
    </location>
</feature>
<feature type="domain" description="Disease resistance N-terminal" evidence="9">
    <location>
        <begin position="9"/>
        <end position="91"/>
    </location>
</feature>
<dbReference type="SUPFAM" id="SSF52540">
    <property type="entry name" value="P-loop containing nucleoside triphosphate hydrolases"/>
    <property type="match status" value="1"/>
</dbReference>
<dbReference type="RefSeq" id="XP_038990443.1">
    <property type="nucleotide sequence ID" value="XM_039134515.1"/>
</dbReference>
<comment type="similarity">
    <text evidence="1">Belongs to the disease resistance NB-LRR family.</text>
</comment>
<dbReference type="PANTHER" id="PTHR36766:SF40">
    <property type="entry name" value="DISEASE RESISTANCE PROTEIN RGA3"/>
    <property type="match status" value="1"/>
</dbReference>
<dbReference type="PANTHER" id="PTHR36766">
    <property type="entry name" value="PLANT BROAD-SPECTRUM MILDEW RESISTANCE PROTEIN RPW8"/>
    <property type="match status" value="1"/>
</dbReference>
<dbReference type="GO" id="GO:0042742">
    <property type="term" value="P:defense response to bacterium"/>
    <property type="evidence" value="ECO:0007669"/>
    <property type="project" value="UniProtKB-ARBA"/>
</dbReference>
<keyword evidence="12" id="KW-1185">Reference proteome</keyword>
<name>A0A8B9B2G7_PHODC</name>
<dbReference type="GeneID" id="120113376"/>
<dbReference type="Gene3D" id="3.80.10.10">
    <property type="entry name" value="Ribonuclease Inhibitor"/>
    <property type="match status" value="2"/>
</dbReference>
<dbReference type="GO" id="GO:0043531">
    <property type="term" value="F:ADP binding"/>
    <property type="evidence" value="ECO:0007669"/>
    <property type="project" value="InterPro"/>
</dbReference>
<dbReference type="InterPro" id="IPR058922">
    <property type="entry name" value="WHD_DRP"/>
</dbReference>
<evidence type="ECO:0000256" key="4">
    <source>
        <dbReference type="ARBA" id="ARBA00022741"/>
    </source>
</evidence>
<dbReference type="InterPro" id="IPR032675">
    <property type="entry name" value="LRR_dom_sf"/>
</dbReference>
<dbReference type="GO" id="GO:0009626">
    <property type="term" value="P:plant-type hypersensitive response"/>
    <property type="evidence" value="ECO:0007669"/>
    <property type="project" value="UniProtKB-ARBA"/>
</dbReference>
<keyword evidence="4" id="KW-0547">Nucleotide-binding</keyword>
<keyword evidence="2" id="KW-0433">Leucine-rich repeat</keyword>
<evidence type="ECO:0000256" key="1">
    <source>
        <dbReference type="ARBA" id="ARBA00008894"/>
    </source>
</evidence>
<dbReference type="Gene3D" id="3.40.50.300">
    <property type="entry name" value="P-loop containing nucleotide triphosphate hydrolases"/>
    <property type="match status" value="1"/>
</dbReference>
<dbReference type="Proteomes" id="UP000228380">
    <property type="component" value="Chromosome 16"/>
</dbReference>
<keyword evidence="5" id="KW-0611">Plant defense</keyword>
<dbReference type="InterPro" id="IPR027417">
    <property type="entry name" value="P-loop_NTPase"/>
</dbReference>
<dbReference type="InterPro" id="IPR036388">
    <property type="entry name" value="WH-like_DNA-bd_sf"/>
</dbReference>
<evidence type="ECO:0000259" key="11">
    <source>
        <dbReference type="Pfam" id="PF25019"/>
    </source>
</evidence>
<dbReference type="InterPro" id="IPR002182">
    <property type="entry name" value="NB-ARC"/>
</dbReference>
<feature type="domain" description="Disease resistance protein winged helix" evidence="10">
    <location>
        <begin position="513"/>
        <end position="582"/>
    </location>
</feature>
<organism evidence="12 13">
    <name type="scientific">Phoenix dactylifera</name>
    <name type="common">Date palm</name>
    <dbReference type="NCBI Taxonomy" id="42345"/>
    <lineage>
        <taxon>Eukaryota</taxon>
        <taxon>Viridiplantae</taxon>
        <taxon>Streptophyta</taxon>
        <taxon>Embryophyta</taxon>
        <taxon>Tracheophyta</taxon>
        <taxon>Spermatophyta</taxon>
        <taxon>Magnoliopsida</taxon>
        <taxon>Liliopsida</taxon>
        <taxon>Arecaceae</taxon>
        <taxon>Coryphoideae</taxon>
        <taxon>Phoeniceae</taxon>
        <taxon>Phoenix</taxon>
    </lineage>
</organism>
<evidence type="ECO:0000256" key="6">
    <source>
        <dbReference type="ARBA" id="ARBA00022840"/>
    </source>
</evidence>
<protein>
    <submittedName>
        <fullName evidence="13">Disease resistance RPP13-like protein 1</fullName>
    </submittedName>
</protein>
<dbReference type="InterPro" id="IPR056789">
    <property type="entry name" value="LRR_R13L1-DRL21"/>
</dbReference>
<evidence type="ECO:0000256" key="2">
    <source>
        <dbReference type="ARBA" id="ARBA00022614"/>
    </source>
</evidence>
<keyword evidence="3" id="KW-0677">Repeat</keyword>
<dbReference type="KEGG" id="pda:120113376"/>
<dbReference type="FunFam" id="3.40.50.300:FF:001091">
    <property type="entry name" value="Probable disease resistance protein At1g61300"/>
    <property type="match status" value="1"/>
</dbReference>
<dbReference type="Gene3D" id="1.20.5.4130">
    <property type="match status" value="1"/>
</dbReference>
<gene>
    <name evidence="13" type="primary">LOC120113376</name>
</gene>
<feature type="domain" description="R13L1/DRL21-like LRR repeat region" evidence="11">
    <location>
        <begin position="782"/>
        <end position="912"/>
    </location>
</feature>
<dbReference type="Gene3D" id="1.10.10.10">
    <property type="entry name" value="Winged helix-like DNA-binding domain superfamily/Winged helix DNA-binding domain"/>
    <property type="match status" value="1"/>
</dbReference>
<evidence type="ECO:0000259" key="8">
    <source>
        <dbReference type="Pfam" id="PF00931"/>
    </source>
</evidence>
<dbReference type="Gene3D" id="1.10.8.430">
    <property type="entry name" value="Helical domain of apoptotic protease-activating factors"/>
    <property type="match status" value="1"/>
</dbReference>
<accession>A0A8B9B2G7</accession>
<dbReference type="InterPro" id="IPR041118">
    <property type="entry name" value="Rx_N"/>
</dbReference>
<keyword evidence="6" id="KW-0067">ATP-binding</keyword>
<dbReference type="FunFam" id="1.10.10.10:FF:000322">
    <property type="entry name" value="Probable disease resistance protein At1g63360"/>
    <property type="match status" value="1"/>
</dbReference>
<evidence type="ECO:0000259" key="9">
    <source>
        <dbReference type="Pfam" id="PF18052"/>
    </source>
</evidence>
<dbReference type="OrthoDB" id="594794at2759"/>
<proteinExistence type="inferred from homology"/>
<feature type="domain" description="NB-ARC" evidence="8">
    <location>
        <begin position="254"/>
        <end position="426"/>
    </location>
</feature>
<dbReference type="GO" id="GO:0002758">
    <property type="term" value="P:innate immune response-activating signaling pathway"/>
    <property type="evidence" value="ECO:0007669"/>
    <property type="project" value="UniProtKB-ARBA"/>
</dbReference>
<reference evidence="13" key="2">
    <citation type="submission" date="2025-08" db="UniProtKB">
        <authorList>
            <consortium name="RefSeq"/>
        </authorList>
    </citation>
    <scope>IDENTIFICATION</scope>
    <source>
        <tissue evidence="13">Young leaves</tissue>
    </source>
</reference>
<dbReference type="PRINTS" id="PR00364">
    <property type="entry name" value="DISEASERSIST"/>
</dbReference>
<evidence type="ECO:0000313" key="12">
    <source>
        <dbReference type="Proteomes" id="UP000228380"/>
    </source>
</evidence>
<dbReference type="Pfam" id="PF18052">
    <property type="entry name" value="Rx_N"/>
    <property type="match status" value="1"/>
</dbReference>
<dbReference type="Pfam" id="PF23559">
    <property type="entry name" value="WHD_DRP"/>
    <property type="match status" value="1"/>
</dbReference>
<sequence length="1052" mass="120049">MASIILTSLAKLTTKILSSFGSSPASNVAEELDKLMTTVAEIRSQIADAEKREIKEESVKLWLFELKQVAYDAEDILSDFDYELLRVEMERGLQLDTRKRKREAPNPSSSFFTQFKRPAQTARPPPAAVEEMDAADEPVKLWHFGAKQMAYGAEAMVASIDYEMMAVDIDQNLRIGADTEMREVNHTNPSLVALDAPFQHDLLRRIKMVMERFDEINKDRVTLCLREEEGIRRAETNIRRSTSLADLSEIYGREDDKNRIVNALLSADGESDNHAIPVVSIVAMGGMGKTTLAKLVYNDKRVEQHFQVRSWVWVSEVYDEIRLTRAIIESVTDQICNLRNPDELQDELSRVLSGKRFLLVLDDIWNEDPIHWETLQASLISGAKGSRVMITTRYENAASIMGAQPFLRLGGLGRSDCWALFCRHAFYGYQAAASPSLIAIGWKIVEKCKGVPLMVKTLGGLLSSETSEENWDEILTSDVWDLDEGEESILRVLRLSYHHLPAALKPCFTYCAVFPKGHEFEMERLVRMWVAQGFIHTEDTKEMEETGRAYVDDLLRRSLFQDPSHFDYKLNFTMHDLIHDLAKSIAGEECSIKEYAESQGITWNKYVRHLSILVSNELSVSFEQGEEHDALRSLLLHPGWRTIFWLERDFFANPRLQHLRVLCLNRSGIAEVPDAIGNLKQLRYLGLSATRIKRLPESLCNLYNLQTLDLQFCNGLVELPRDIKHLINLRHLVIHNKFTAPSFVSFFFRGEKLMLPPGIGRLTRLQTLPLFTASGEERYAGIAELKDLNDLQGKLSIVDLHNITHDRIGEAKEAKLRLKERLSWLVLKWDNSMSFIGSRNEDDEVVLESLQPHTTIQRLEIEGYKWCRFPAWLGNPSFSNVVDIQLSHCVSLEQLPALGQLPSLKVLEVFSMQSLRRIGHEFYGDTKVTFPSLQRLLLKMLPKWEEWLHVPEEGHAFPCLQNLAILKCPKITSLSLFGFTALKKLQIDQCEKLAVINGLDKCWSVLKQKHDHPHSESLRCGTCPDLEYLDERRLPMALETLDITGCPSLTKS</sequence>
<evidence type="ECO:0000259" key="10">
    <source>
        <dbReference type="Pfam" id="PF23559"/>
    </source>
</evidence>
<dbReference type="InterPro" id="IPR042197">
    <property type="entry name" value="Apaf_helical"/>
</dbReference>
<reference evidence="12" key="1">
    <citation type="journal article" date="2019" name="Nat. Commun.">
        <title>Genome-wide association mapping of date palm fruit traits.</title>
        <authorList>
            <person name="Hazzouri K.M."/>
            <person name="Gros-Balthazard M."/>
            <person name="Flowers J.M."/>
            <person name="Copetti D."/>
            <person name="Lemansour A."/>
            <person name="Lebrun M."/>
            <person name="Masmoudi K."/>
            <person name="Ferrand S."/>
            <person name="Dhar M.I."/>
            <person name="Fresquez Z.A."/>
            <person name="Rosas U."/>
            <person name="Zhang J."/>
            <person name="Talag J."/>
            <person name="Lee S."/>
            <person name="Kudrna D."/>
            <person name="Powell R.F."/>
            <person name="Leitch I.J."/>
            <person name="Krueger R.R."/>
            <person name="Wing R.A."/>
            <person name="Amiri K.M.A."/>
            <person name="Purugganan M.D."/>
        </authorList>
    </citation>
    <scope>NUCLEOTIDE SEQUENCE [LARGE SCALE GENOMIC DNA]</scope>
    <source>
        <strain evidence="12">cv. Khalas</strain>
    </source>
</reference>
<evidence type="ECO:0000256" key="5">
    <source>
        <dbReference type="ARBA" id="ARBA00022821"/>
    </source>
</evidence>
<dbReference type="AlphaFoldDB" id="A0A8B9B2G7"/>
<dbReference type="Pfam" id="PF25019">
    <property type="entry name" value="LRR_R13L1-DRL21"/>
    <property type="match status" value="1"/>
</dbReference>
<evidence type="ECO:0000256" key="7">
    <source>
        <dbReference type="SAM" id="MobiDB-lite"/>
    </source>
</evidence>
<dbReference type="Pfam" id="PF00931">
    <property type="entry name" value="NB-ARC"/>
    <property type="match status" value="1"/>
</dbReference>
<evidence type="ECO:0000256" key="3">
    <source>
        <dbReference type="ARBA" id="ARBA00022737"/>
    </source>
</evidence>
<dbReference type="SUPFAM" id="SSF52058">
    <property type="entry name" value="L domain-like"/>
    <property type="match status" value="1"/>
</dbReference>
<evidence type="ECO:0000313" key="13">
    <source>
        <dbReference type="RefSeq" id="XP_038990443.1"/>
    </source>
</evidence>